<dbReference type="EMBL" id="CP009268">
    <property type="protein sequence ID" value="AJA50845.1"/>
    <property type="molecule type" value="Genomic_DNA"/>
</dbReference>
<keyword evidence="2" id="KW-1185">Reference proteome</keyword>
<organism evidence="1 2">
    <name type="scientific">Clostridium pasteurianum DSM 525 = ATCC 6013</name>
    <dbReference type="NCBI Taxonomy" id="1262449"/>
    <lineage>
        <taxon>Bacteria</taxon>
        <taxon>Bacillati</taxon>
        <taxon>Bacillota</taxon>
        <taxon>Clostridia</taxon>
        <taxon>Eubacteriales</taxon>
        <taxon>Clostridiaceae</taxon>
        <taxon>Clostridium</taxon>
    </lineage>
</organism>
<sequence length="29" mass="3500">MNELLSKLFRIKFTVIKYNILIQEFVVIS</sequence>
<dbReference type="Proteomes" id="UP000030905">
    <property type="component" value="Chromosome"/>
</dbReference>
<gene>
    <name evidence="1" type="ORF">CLPA_c07570</name>
</gene>
<evidence type="ECO:0000313" key="1">
    <source>
        <dbReference type="EMBL" id="AJA50845.1"/>
    </source>
</evidence>
<evidence type="ECO:0000313" key="2">
    <source>
        <dbReference type="Proteomes" id="UP000030905"/>
    </source>
</evidence>
<accession>A0A0H3J272</accession>
<dbReference type="KEGG" id="cpat:CLPA_c07570"/>
<name>A0A0H3J272_CLOPA</name>
<proteinExistence type="predicted"/>
<dbReference type="KEGG" id="cpae:CPAST_c07570"/>
<reference evidence="1 2" key="1">
    <citation type="journal article" date="2015" name="Genome Announc.">
        <title>Complete Genome Sequence of the Nitrogen-Fixing and Solvent-Producing Clostridium pasteurianum DSM 525.</title>
        <authorList>
            <person name="Poehlein A."/>
            <person name="Grosse-Honebrink A."/>
            <person name="Zhang Y."/>
            <person name="Minton N.P."/>
            <person name="Daniel R."/>
        </authorList>
    </citation>
    <scope>NUCLEOTIDE SEQUENCE [LARGE SCALE GENOMIC DNA]</scope>
    <source>
        <strain evidence="2">DSM 525 / ATCC 6013</strain>
    </source>
</reference>
<dbReference type="PATRIC" id="fig|1262449.7.peg.760"/>
<protein>
    <submittedName>
        <fullName evidence="1">Uncharacterized protein</fullName>
    </submittedName>
</protein>
<dbReference type="AlphaFoldDB" id="A0A0H3J272"/>